<gene>
    <name evidence="1" type="ORF">JJB74_19415</name>
</gene>
<comment type="caution">
    <text evidence="1">The sequence shown here is derived from an EMBL/GenBank/DDBJ whole genome shotgun (WGS) entry which is preliminary data.</text>
</comment>
<accession>A0A934SUG4</accession>
<dbReference type="RefSeq" id="WP_200594603.1">
    <property type="nucleotide sequence ID" value="NZ_JAEPBG010000009.1"/>
</dbReference>
<dbReference type="EMBL" id="JAEPBG010000009">
    <property type="protein sequence ID" value="MBK4736800.1"/>
    <property type="molecule type" value="Genomic_DNA"/>
</dbReference>
<keyword evidence="2" id="KW-1185">Reference proteome</keyword>
<sequence length="104" mass="12290">MVYEFRPDLARLKEHFPKARELKTQRDEEDRNQDDGTVALMLIHPRSAEHGINLQHGRNIAWFSHNFNLETFEQVHERLGVVRQMQSGYDQVYPGVLPRRARHG</sequence>
<reference evidence="1" key="1">
    <citation type="submission" date="2021-01" db="EMBL/GenBank/DDBJ databases">
        <title>Genome sequence of strain Noviherbaspirillum sp. DKR-6.</title>
        <authorList>
            <person name="Chaudhary D.K."/>
        </authorList>
    </citation>
    <scope>NUCLEOTIDE SEQUENCE</scope>
    <source>
        <strain evidence="1">DKR-6</strain>
    </source>
</reference>
<organism evidence="1 2">
    <name type="scientific">Noviherbaspirillum pedocola</name>
    <dbReference type="NCBI Taxonomy" id="2801341"/>
    <lineage>
        <taxon>Bacteria</taxon>
        <taxon>Pseudomonadati</taxon>
        <taxon>Pseudomonadota</taxon>
        <taxon>Betaproteobacteria</taxon>
        <taxon>Burkholderiales</taxon>
        <taxon>Oxalobacteraceae</taxon>
        <taxon>Noviherbaspirillum</taxon>
    </lineage>
</organism>
<evidence type="ECO:0000313" key="2">
    <source>
        <dbReference type="Proteomes" id="UP000622890"/>
    </source>
</evidence>
<dbReference type="AlphaFoldDB" id="A0A934SUG4"/>
<evidence type="ECO:0000313" key="1">
    <source>
        <dbReference type="EMBL" id="MBK4736800.1"/>
    </source>
</evidence>
<dbReference type="Proteomes" id="UP000622890">
    <property type="component" value="Unassembled WGS sequence"/>
</dbReference>
<name>A0A934SUG4_9BURK</name>
<protein>
    <submittedName>
        <fullName evidence="1">Uncharacterized protein</fullName>
    </submittedName>
</protein>
<proteinExistence type="predicted"/>